<comment type="caution">
    <text evidence="2">The sequence shown here is derived from an EMBL/GenBank/DDBJ whole genome shotgun (WGS) entry which is preliminary data.</text>
</comment>
<reference evidence="2" key="1">
    <citation type="submission" date="2020-06" db="EMBL/GenBank/DDBJ databases">
        <authorList>
            <person name="Li T."/>
            <person name="Hu X."/>
            <person name="Zhang T."/>
            <person name="Song X."/>
            <person name="Zhang H."/>
            <person name="Dai N."/>
            <person name="Sheng W."/>
            <person name="Hou X."/>
            <person name="Wei L."/>
        </authorList>
    </citation>
    <scope>NUCLEOTIDE SEQUENCE</scope>
    <source>
        <strain evidence="2">3651</strain>
        <tissue evidence="2">Leaf</tissue>
    </source>
</reference>
<feature type="chain" id="PRO_5042200621" evidence="1">
    <location>
        <begin position="23"/>
        <end position="111"/>
    </location>
</feature>
<evidence type="ECO:0000313" key="3">
    <source>
        <dbReference type="Proteomes" id="UP001293254"/>
    </source>
</evidence>
<dbReference type="AlphaFoldDB" id="A0AAE1Z320"/>
<protein>
    <submittedName>
        <fullName evidence="2">Uncharacterized protein</fullName>
    </submittedName>
</protein>
<name>A0AAE1Z320_9LAMI</name>
<sequence length="111" mass="12585">MANLIMMILVLESMWLLREVRFSSLSKSIDVLDLLSIRCIRMESIRLLDLNRMVFMSIAGGSVEQFLTGVYCETKNGRKSKTKVAQEAEQCILETLVRKRISLGNVGHGFC</sequence>
<accession>A0AAE1Z320</accession>
<organism evidence="2 3">
    <name type="scientific">Sesamum alatum</name>
    <dbReference type="NCBI Taxonomy" id="300844"/>
    <lineage>
        <taxon>Eukaryota</taxon>
        <taxon>Viridiplantae</taxon>
        <taxon>Streptophyta</taxon>
        <taxon>Embryophyta</taxon>
        <taxon>Tracheophyta</taxon>
        <taxon>Spermatophyta</taxon>
        <taxon>Magnoliopsida</taxon>
        <taxon>eudicotyledons</taxon>
        <taxon>Gunneridae</taxon>
        <taxon>Pentapetalae</taxon>
        <taxon>asterids</taxon>
        <taxon>lamiids</taxon>
        <taxon>Lamiales</taxon>
        <taxon>Pedaliaceae</taxon>
        <taxon>Sesamum</taxon>
    </lineage>
</organism>
<evidence type="ECO:0000256" key="1">
    <source>
        <dbReference type="SAM" id="SignalP"/>
    </source>
</evidence>
<keyword evidence="1" id="KW-0732">Signal</keyword>
<reference evidence="2" key="2">
    <citation type="journal article" date="2024" name="Plant">
        <title>Genomic evolution and insights into agronomic trait innovations of Sesamum species.</title>
        <authorList>
            <person name="Miao H."/>
            <person name="Wang L."/>
            <person name="Qu L."/>
            <person name="Liu H."/>
            <person name="Sun Y."/>
            <person name="Le M."/>
            <person name="Wang Q."/>
            <person name="Wei S."/>
            <person name="Zheng Y."/>
            <person name="Lin W."/>
            <person name="Duan Y."/>
            <person name="Cao H."/>
            <person name="Xiong S."/>
            <person name="Wang X."/>
            <person name="Wei L."/>
            <person name="Li C."/>
            <person name="Ma Q."/>
            <person name="Ju M."/>
            <person name="Zhao R."/>
            <person name="Li G."/>
            <person name="Mu C."/>
            <person name="Tian Q."/>
            <person name="Mei H."/>
            <person name="Zhang T."/>
            <person name="Gao T."/>
            <person name="Zhang H."/>
        </authorList>
    </citation>
    <scope>NUCLEOTIDE SEQUENCE</scope>
    <source>
        <strain evidence="2">3651</strain>
    </source>
</reference>
<keyword evidence="3" id="KW-1185">Reference proteome</keyword>
<proteinExistence type="predicted"/>
<evidence type="ECO:0000313" key="2">
    <source>
        <dbReference type="EMBL" id="KAK4440874.1"/>
    </source>
</evidence>
<dbReference type="Proteomes" id="UP001293254">
    <property type="component" value="Unassembled WGS sequence"/>
</dbReference>
<gene>
    <name evidence="2" type="ORF">Salat_0422300</name>
</gene>
<dbReference type="EMBL" id="JACGWO010000001">
    <property type="protein sequence ID" value="KAK4440874.1"/>
    <property type="molecule type" value="Genomic_DNA"/>
</dbReference>
<feature type="signal peptide" evidence="1">
    <location>
        <begin position="1"/>
        <end position="22"/>
    </location>
</feature>